<dbReference type="InterPro" id="IPR027417">
    <property type="entry name" value="P-loop_NTPase"/>
</dbReference>
<dbReference type="Pfam" id="PF00709">
    <property type="entry name" value="Adenylsucc_synt"/>
    <property type="match status" value="1"/>
</dbReference>
<dbReference type="InterPro" id="IPR001114">
    <property type="entry name" value="Adenylosuccinate_synthetase"/>
</dbReference>
<dbReference type="AlphaFoldDB" id="A0A2L0EP50"/>
<gene>
    <name evidence="1" type="ORF">SOCE26_024370</name>
</gene>
<reference evidence="1 2" key="1">
    <citation type="submission" date="2015-09" db="EMBL/GenBank/DDBJ databases">
        <title>Sorangium comparison.</title>
        <authorList>
            <person name="Zaburannyi N."/>
            <person name="Bunk B."/>
            <person name="Overmann J."/>
            <person name="Mueller R."/>
        </authorList>
    </citation>
    <scope>NUCLEOTIDE SEQUENCE [LARGE SCALE GENOMIC DNA]</scope>
    <source>
        <strain evidence="1 2">So ce26</strain>
    </source>
</reference>
<dbReference type="SUPFAM" id="SSF52540">
    <property type="entry name" value="P-loop containing nucleoside triphosphate hydrolases"/>
    <property type="match status" value="1"/>
</dbReference>
<dbReference type="GO" id="GO:0004019">
    <property type="term" value="F:adenylosuccinate synthase activity"/>
    <property type="evidence" value="ECO:0007669"/>
    <property type="project" value="InterPro"/>
</dbReference>
<evidence type="ECO:0000313" key="2">
    <source>
        <dbReference type="Proteomes" id="UP000238348"/>
    </source>
</evidence>
<organism evidence="1 2">
    <name type="scientific">Sorangium cellulosum</name>
    <name type="common">Polyangium cellulosum</name>
    <dbReference type="NCBI Taxonomy" id="56"/>
    <lineage>
        <taxon>Bacteria</taxon>
        <taxon>Pseudomonadati</taxon>
        <taxon>Myxococcota</taxon>
        <taxon>Polyangia</taxon>
        <taxon>Polyangiales</taxon>
        <taxon>Polyangiaceae</taxon>
        <taxon>Sorangium</taxon>
    </lineage>
</organism>
<accession>A0A2L0EP50</accession>
<dbReference type="GO" id="GO:0000166">
    <property type="term" value="F:nucleotide binding"/>
    <property type="evidence" value="ECO:0007669"/>
    <property type="project" value="InterPro"/>
</dbReference>
<name>A0A2L0EP50_SORCE</name>
<dbReference type="InterPro" id="IPR042111">
    <property type="entry name" value="Adenylosuccinate_synth_dom3"/>
</dbReference>
<dbReference type="EMBL" id="CP012673">
    <property type="protein sequence ID" value="AUX41032.1"/>
    <property type="molecule type" value="Genomic_DNA"/>
</dbReference>
<dbReference type="Gene3D" id="3.90.170.10">
    <property type="entry name" value="Adenylosuccinate Synthetase, subunit A, domain 3"/>
    <property type="match status" value="1"/>
</dbReference>
<dbReference type="GO" id="GO:0006164">
    <property type="term" value="P:purine nucleotide biosynthetic process"/>
    <property type="evidence" value="ECO:0007669"/>
    <property type="project" value="InterPro"/>
</dbReference>
<evidence type="ECO:0000313" key="1">
    <source>
        <dbReference type="EMBL" id="AUX41032.1"/>
    </source>
</evidence>
<protein>
    <submittedName>
        <fullName evidence="1">Uncharacterized protein</fullName>
    </submittedName>
</protein>
<sequence>MDVVAALAILLLAFIHVAPRRIGCHARRVDEIATAKPVLASVAERSKPIDGARSMTELPAAARHYVEMVEKETGMPVDVASVDADRDATIVRRNAFA</sequence>
<dbReference type="Proteomes" id="UP000238348">
    <property type="component" value="Chromosome"/>
</dbReference>
<proteinExistence type="predicted"/>